<accession>A0A9W7G7A4</accession>
<evidence type="ECO:0000256" key="2">
    <source>
        <dbReference type="ARBA" id="ARBA00022679"/>
    </source>
</evidence>
<name>A0A9W7G7A4_9STRA</name>
<keyword evidence="2" id="KW-0808">Transferase</keyword>
<dbReference type="EMBL" id="BRYA01000059">
    <property type="protein sequence ID" value="GMI35709.1"/>
    <property type="molecule type" value="Genomic_DNA"/>
</dbReference>
<comment type="caution">
    <text evidence="4">The sequence shown here is derived from an EMBL/GenBank/DDBJ whole genome shotgun (WGS) entry which is preliminary data.</text>
</comment>
<keyword evidence="3" id="KW-0732">Signal</keyword>
<evidence type="ECO:0000256" key="1">
    <source>
        <dbReference type="ARBA" id="ARBA00022603"/>
    </source>
</evidence>
<feature type="chain" id="PRO_5040874113" evidence="3">
    <location>
        <begin position="21"/>
        <end position="428"/>
    </location>
</feature>
<dbReference type="CDD" id="cd02440">
    <property type="entry name" value="AdoMet_MTases"/>
    <property type="match status" value="1"/>
</dbReference>
<proteinExistence type="predicted"/>
<dbReference type="GO" id="GO:0008168">
    <property type="term" value="F:methyltransferase activity"/>
    <property type="evidence" value="ECO:0007669"/>
    <property type="project" value="UniProtKB-KW"/>
</dbReference>
<dbReference type="SUPFAM" id="SSF53335">
    <property type="entry name" value="S-adenosyl-L-methionine-dependent methyltransferases"/>
    <property type="match status" value="1"/>
</dbReference>
<evidence type="ECO:0000256" key="3">
    <source>
        <dbReference type="SAM" id="SignalP"/>
    </source>
</evidence>
<gene>
    <name evidence="4" type="ORF">TrCOL_g9200</name>
</gene>
<dbReference type="PANTHER" id="PTHR13370">
    <property type="entry name" value="RNA METHYLASE-RELATED"/>
    <property type="match status" value="1"/>
</dbReference>
<feature type="signal peptide" evidence="3">
    <location>
        <begin position="1"/>
        <end position="20"/>
    </location>
</feature>
<reference evidence="5" key="1">
    <citation type="journal article" date="2023" name="Commun. Biol.">
        <title>Genome analysis of Parmales, the sister group of diatoms, reveals the evolutionary specialization of diatoms from phago-mixotrophs to photoautotrophs.</title>
        <authorList>
            <person name="Ban H."/>
            <person name="Sato S."/>
            <person name="Yoshikawa S."/>
            <person name="Yamada K."/>
            <person name="Nakamura Y."/>
            <person name="Ichinomiya M."/>
            <person name="Sato N."/>
            <person name="Blanc-Mathieu R."/>
            <person name="Endo H."/>
            <person name="Kuwata A."/>
            <person name="Ogata H."/>
        </authorList>
    </citation>
    <scope>NUCLEOTIDE SEQUENCE [LARGE SCALE GENOMIC DNA]</scope>
</reference>
<dbReference type="GO" id="GO:0032259">
    <property type="term" value="P:methylation"/>
    <property type="evidence" value="ECO:0007669"/>
    <property type="project" value="UniProtKB-KW"/>
</dbReference>
<dbReference type="InterPro" id="IPR029063">
    <property type="entry name" value="SAM-dependent_MTases_sf"/>
</dbReference>
<keyword evidence="1" id="KW-0489">Methyltransferase</keyword>
<protein>
    <submittedName>
        <fullName evidence="4">Uncharacterized protein</fullName>
    </submittedName>
</protein>
<dbReference type="Proteomes" id="UP001165065">
    <property type="component" value="Unassembled WGS sequence"/>
</dbReference>
<evidence type="ECO:0000313" key="5">
    <source>
        <dbReference type="Proteomes" id="UP001165065"/>
    </source>
</evidence>
<sequence length="428" mass="47555">MSSLFLVLIVHTLSSSRIHAFSHTYLVQWRGEKDFAYSPREFREAEFRNALQAEDLSSSSLKFESVMGDSAQPNQTNQNDIIQLMSTEVSKMNVINGASRCATVRNLYEVLGEGESYESCASAASEKDSFTMDERAGASWAVRCRDYRNGRVGKAVNVGKTFEREAIIGISKVTDQLRGPVSLSTPTVLLYVAIFPGSRYLLLRELGHGFPDLRKFDPNTRRCITSTPLEPIAAFVMANCARVRPGSSVIDLYAGSCATLLAAGGLCKDVKTVGVERDNDWLVPFEKIREDFTIRDLPPPHLIRGDSRDPKTLQEALDANNGNPFDVIMADPPYGKREKKDTNASEPLFDIVNACVTLPLLKKNGRLVVFVPVETEHLDTRSSMEVLESLCVTKPLLISAKLQLRELLSQRLNAHLSRLLLVFEHVST</sequence>
<dbReference type="AlphaFoldDB" id="A0A9W7G7A4"/>
<organism evidence="4 5">
    <name type="scientific">Triparma columacea</name>
    <dbReference type="NCBI Taxonomy" id="722753"/>
    <lineage>
        <taxon>Eukaryota</taxon>
        <taxon>Sar</taxon>
        <taxon>Stramenopiles</taxon>
        <taxon>Ochrophyta</taxon>
        <taxon>Bolidophyceae</taxon>
        <taxon>Parmales</taxon>
        <taxon>Triparmaceae</taxon>
        <taxon>Triparma</taxon>
    </lineage>
</organism>
<keyword evidence="5" id="KW-1185">Reference proteome</keyword>
<dbReference type="GO" id="GO:0005737">
    <property type="term" value="C:cytoplasm"/>
    <property type="evidence" value="ECO:0007669"/>
    <property type="project" value="TreeGrafter"/>
</dbReference>
<dbReference type="PANTHER" id="PTHR13370:SF3">
    <property type="entry name" value="TRNA (GUANINE(10)-N2)-METHYLTRANSFERASE HOMOLOG"/>
    <property type="match status" value="1"/>
</dbReference>
<dbReference type="OrthoDB" id="296065at2759"/>
<dbReference type="Gene3D" id="3.40.50.150">
    <property type="entry name" value="Vaccinia Virus protein VP39"/>
    <property type="match status" value="1"/>
</dbReference>
<evidence type="ECO:0000313" key="4">
    <source>
        <dbReference type="EMBL" id="GMI35709.1"/>
    </source>
</evidence>